<dbReference type="SUPFAM" id="SSF56436">
    <property type="entry name" value="C-type lectin-like"/>
    <property type="match status" value="1"/>
</dbReference>
<organism evidence="2 3">
    <name type="scientific">Haemonchus contortus</name>
    <name type="common">Barber pole worm</name>
    <dbReference type="NCBI Taxonomy" id="6289"/>
    <lineage>
        <taxon>Eukaryota</taxon>
        <taxon>Metazoa</taxon>
        <taxon>Ecdysozoa</taxon>
        <taxon>Nematoda</taxon>
        <taxon>Chromadorea</taxon>
        <taxon>Rhabditida</taxon>
        <taxon>Rhabditina</taxon>
        <taxon>Rhabditomorpha</taxon>
        <taxon>Strongyloidea</taxon>
        <taxon>Trichostrongylidae</taxon>
        <taxon>Haemonchus</taxon>
    </lineage>
</organism>
<evidence type="ECO:0000313" key="3">
    <source>
        <dbReference type="WBParaSite" id="HCON_00103570-00001"/>
    </source>
</evidence>
<evidence type="ECO:0000256" key="1">
    <source>
        <dbReference type="SAM" id="SignalP"/>
    </source>
</evidence>
<proteinExistence type="predicted"/>
<dbReference type="Gene3D" id="3.10.100.10">
    <property type="entry name" value="Mannose-Binding Protein A, subunit A"/>
    <property type="match status" value="1"/>
</dbReference>
<dbReference type="AlphaFoldDB" id="A0A7I4YJB0"/>
<evidence type="ECO:0000313" key="2">
    <source>
        <dbReference type="Proteomes" id="UP000025227"/>
    </source>
</evidence>
<feature type="signal peptide" evidence="1">
    <location>
        <begin position="1"/>
        <end position="16"/>
    </location>
</feature>
<feature type="chain" id="PRO_5029456763" evidence="1">
    <location>
        <begin position="17"/>
        <end position="274"/>
    </location>
</feature>
<dbReference type="Proteomes" id="UP000025227">
    <property type="component" value="Unplaced"/>
</dbReference>
<dbReference type="InterPro" id="IPR016187">
    <property type="entry name" value="CTDL_fold"/>
</dbReference>
<dbReference type="OrthoDB" id="5891695at2759"/>
<sequence length="274" mass="31735">MYLLFTLLALCTIVAAAPLMDEEAVDELHHEGLQKSVHLFEPGFSPYVYSPYAASPLLNFWRVRFILQLLEFDLLAHLICDLLAHLTCDLLAQITEKMLLYMLIALIPSSIMVDGYLYYLEDTYGACSPWIYVAKYKKCYKKFCDNRWYDDHEHLCSRLNGHMVTICSHHENHIVSMLSRFHNRLGGDGGITDHNTFTGLRWDRGWRWHSWKKGCIFRRWSGKYGEPKSLFVNVAGLYTAYRDVYDEWSTNVAAFKSGKVICEIENCTTAMMGI</sequence>
<protein>
    <submittedName>
        <fullName evidence="3">C-type lectin domain-containing protein</fullName>
    </submittedName>
</protein>
<name>A0A7I4YJB0_HAECO</name>
<accession>A0A7I4YJB0</accession>
<dbReference type="WBParaSite" id="HCON_00103570-00001">
    <property type="protein sequence ID" value="HCON_00103570-00001"/>
    <property type="gene ID" value="HCON_00103570"/>
</dbReference>
<dbReference type="InterPro" id="IPR016186">
    <property type="entry name" value="C-type_lectin-like/link_sf"/>
</dbReference>
<reference evidence="3" key="1">
    <citation type="submission" date="2020-12" db="UniProtKB">
        <authorList>
            <consortium name="WormBaseParasite"/>
        </authorList>
    </citation>
    <scope>IDENTIFICATION</scope>
    <source>
        <strain evidence="3">MHco3</strain>
    </source>
</reference>
<keyword evidence="1" id="KW-0732">Signal</keyword>
<keyword evidence="2" id="KW-1185">Reference proteome</keyword>